<comment type="similarity">
    <text evidence="20">Belongs to the NADPH--cytochrome P450 reductase family.</text>
</comment>
<keyword evidence="9 20" id="KW-0521">NADP</keyword>
<dbReference type="Gene3D" id="3.40.50.80">
    <property type="entry name" value="Nucleotide-binding domain of ferredoxin-NADP reductase (FNR) module"/>
    <property type="match status" value="1"/>
</dbReference>
<dbReference type="Gene3D" id="2.40.30.10">
    <property type="entry name" value="Translation factors"/>
    <property type="match status" value="1"/>
</dbReference>
<dbReference type="FunFam" id="1.20.990.10:FF:000009">
    <property type="entry name" value="NADPH--cytochrome P450 reductase"/>
    <property type="match status" value="1"/>
</dbReference>
<dbReference type="AlphaFoldDB" id="A0A5E8B682"/>
<dbReference type="InterPro" id="IPR023173">
    <property type="entry name" value="NADPH_Cyt_P450_Rdtase_alpha"/>
</dbReference>
<feature type="domain" description="FAD-binding FR-type" evidence="23">
    <location>
        <begin position="274"/>
        <end position="520"/>
    </location>
</feature>
<feature type="binding site" evidence="20">
    <location>
        <begin position="641"/>
        <end position="645"/>
    </location>
    <ligand>
        <name>NADP(+)</name>
        <dbReference type="ChEBI" id="CHEBI:58349"/>
    </ligand>
</feature>
<proteinExistence type="inferred from homology"/>
<keyword evidence="1 20" id="KW-1003">Cell membrane</keyword>
<comment type="catalytic activity">
    <reaction evidence="19 20 21">
        <text>2 oxidized [cytochrome P450] + NADPH = 2 reduced [cytochrome P450] + NADP(+) + H(+)</text>
        <dbReference type="Rhea" id="RHEA:24040"/>
        <dbReference type="Rhea" id="RHEA-COMP:14627"/>
        <dbReference type="Rhea" id="RHEA-COMP:14628"/>
        <dbReference type="ChEBI" id="CHEBI:15378"/>
        <dbReference type="ChEBI" id="CHEBI:55376"/>
        <dbReference type="ChEBI" id="CHEBI:57783"/>
        <dbReference type="ChEBI" id="CHEBI:58349"/>
        <dbReference type="ChEBI" id="CHEBI:60344"/>
        <dbReference type="EC" id="1.6.2.4"/>
    </reaction>
</comment>
<keyword evidence="18 20" id="KW-0753">Steroid metabolism</keyword>
<dbReference type="FunFam" id="3.40.50.360:FF:000024">
    <property type="entry name" value="NADPH--cytochrome P450 reductase"/>
    <property type="match status" value="1"/>
</dbReference>
<dbReference type="Pfam" id="PF00667">
    <property type="entry name" value="FAD_binding_1"/>
    <property type="match status" value="1"/>
</dbReference>
<dbReference type="EMBL" id="CABVLU010000001">
    <property type="protein sequence ID" value="VVT46879.1"/>
    <property type="molecule type" value="Genomic_DNA"/>
</dbReference>
<dbReference type="Pfam" id="PF00175">
    <property type="entry name" value="NAD_binding_1"/>
    <property type="match status" value="1"/>
</dbReference>
<keyword evidence="3 20" id="KW-0285">Flavoprotein</keyword>
<keyword evidence="15 20" id="KW-0496">Mitochondrion</keyword>
<comment type="subcellular location">
    <subcellularLocation>
        <location evidence="20">Endoplasmic reticulum membrane</location>
        <topology evidence="20">Single-pass membrane protein</topology>
        <orientation evidence="20">Cytoplasmic side</orientation>
    </subcellularLocation>
    <subcellularLocation>
        <location evidence="20">Mitochondrion outer membrane</location>
        <topology evidence="20">Single-pass membrane protein</topology>
        <orientation evidence="20">Cytoplasmic side</orientation>
    </subcellularLocation>
    <subcellularLocation>
        <location evidence="20">Cell membrane</location>
        <topology evidence="20">Single-pass membrane protein</topology>
        <orientation evidence="20">Cytoplasmic side</orientation>
    </subcellularLocation>
</comment>
<dbReference type="GO" id="GO:0006696">
    <property type="term" value="P:ergosterol biosynthetic process"/>
    <property type="evidence" value="ECO:0007669"/>
    <property type="project" value="UniProtKB-UniRule"/>
</dbReference>
<evidence type="ECO:0000256" key="19">
    <source>
        <dbReference type="ARBA" id="ARBA00049342"/>
    </source>
</evidence>
<feature type="binding site" evidence="20">
    <location>
        <begin position="465"/>
        <end position="467"/>
    </location>
    <ligand>
        <name>FAD</name>
        <dbReference type="ChEBI" id="CHEBI:57692"/>
    </ligand>
</feature>
<evidence type="ECO:0000313" key="25">
    <source>
        <dbReference type="Proteomes" id="UP000398389"/>
    </source>
</evidence>
<dbReference type="InterPro" id="IPR039261">
    <property type="entry name" value="FNR_nucleotide-bd"/>
</dbReference>
<dbReference type="GO" id="GO:0050660">
    <property type="term" value="F:flavin adenine dinucleotide binding"/>
    <property type="evidence" value="ECO:0007669"/>
    <property type="project" value="UniProtKB-UniRule"/>
</dbReference>
<feature type="domain" description="Flavodoxin-like" evidence="22">
    <location>
        <begin position="69"/>
        <end position="220"/>
    </location>
</feature>
<dbReference type="InterPro" id="IPR003097">
    <property type="entry name" value="CysJ-like_FAD-binding"/>
</dbReference>
<evidence type="ECO:0000256" key="3">
    <source>
        <dbReference type="ARBA" id="ARBA00022630"/>
    </source>
</evidence>
<dbReference type="InterPro" id="IPR017927">
    <property type="entry name" value="FAD-bd_FR_type"/>
</dbReference>
<evidence type="ECO:0000259" key="22">
    <source>
        <dbReference type="PROSITE" id="PS50902"/>
    </source>
</evidence>
<evidence type="ECO:0000256" key="14">
    <source>
        <dbReference type="ARBA" id="ARBA00023098"/>
    </source>
</evidence>
<evidence type="ECO:0000256" key="11">
    <source>
        <dbReference type="ARBA" id="ARBA00022989"/>
    </source>
</evidence>
<keyword evidence="10 20" id="KW-0752">Steroid biosynthesis</keyword>
<dbReference type="GO" id="GO:0010181">
    <property type="term" value="F:FMN binding"/>
    <property type="evidence" value="ECO:0007669"/>
    <property type="project" value="UniProtKB-UniRule"/>
</dbReference>
<feature type="binding site" evidence="20">
    <location>
        <begin position="168"/>
        <end position="177"/>
    </location>
    <ligand>
        <name>FMN</name>
        <dbReference type="ChEBI" id="CHEBI:58210"/>
    </ligand>
</feature>
<comment type="caution">
    <text evidence="20">Lacks conserved residue(s) required for the propagation of feature annotation.</text>
</comment>
<feature type="transmembrane region" description="Helical" evidence="20">
    <location>
        <begin position="6"/>
        <end position="25"/>
    </location>
</feature>
<dbReference type="InterPro" id="IPR001094">
    <property type="entry name" value="Flavdoxin-like"/>
</dbReference>
<comment type="similarity">
    <text evidence="20 21">In the C-terminal section; belongs to the flavoprotein pyridine nucleotide cytochrome reductase family.</text>
</comment>
<evidence type="ECO:0000256" key="15">
    <source>
        <dbReference type="ARBA" id="ARBA00023128"/>
    </source>
</evidence>
<dbReference type="PANTHER" id="PTHR19384:SF17">
    <property type="entry name" value="NADPH--CYTOCHROME P450 REDUCTASE"/>
    <property type="match status" value="1"/>
</dbReference>
<keyword evidence="17 20" id="KW-1207">Sterol metabolism</keyword>
<dbReference type="GO" id="GO:0005741">
    <property type="term" value="C:mitochondrial outer membrane"/>
    <property type="evidence" value="ECO:0007669"/>
    <property type="project" value="UniProtKB-SubCell"/>
</dbReference>
<evidence type="ECO:0000256" key="4">
    <source>
        <dbReference type="ARBA" id="ARBA00022643"/>
    </source>
</evidence>
<reference evidence="24 25" key="1">
    <citation type="submission" date="2019-09" db="EMBL/GenBank/DDBJ databases">
        <authorList>
            <person name="Brejova B."/>
        </authorList>
    </citation>
    <scope>NUCLEOTIDE SEQUENCE [LARGE SCALE GENOMIC DNA]</scope>
</reference>
<protein>
    <recommendedName>
        <fullName evidence="20 21">NADPH--cytochrome P450 reductase</fullName>
        <shortName evidence="20">CPR</shortName>
        <shortName evidence="20">P450R</shortName>
        <ecNumber evidence="20 21">1.6.2.4</ecNumber>
    </recommendedName>
</protein>
<dbReference type="InterPro" id="IPR001433">
    <property type="entry name" value="OxRdtase_FAD/NAD-bd"/>
</dbReference>
<dbReference type="SUPFAM" id="SSF52343">
    <property type="entry name" value="Ferredoxin reductase-like, C-terminal NADP-linked domain"/>
    <property type="match status" value="1"/>
</dbReference>
<evidence type="ECO:0000256" key="10">
    <source>
        <dbReference type="ARBA" id="ARBA00022955"/>
    </source>
</evidence>
<dbReference type="EC" id="1.6.2.4" evidence="20 21"/>
<feature type="binding site" evidence="20">
    <location>
        <begin position="635"/>
        <end position="636"/>
    </location>
    <ligand>
        <name>NADP(+)</name>
        <dbReference type="ChEBI" id="CHEBI:58349"/>
    </ligand>
</feature>
<feature type="binding site" evidence="20">
    <location>
        <begin position="447"/>
        <end position="450"/>
    </location>
    <ligand>
        <name>FAD</name>
        <dbReference type="ChEBI" id="CHEBI:57692"/>
    </ligand>
</feature>
<sequence>MAQLDVLDVVVLLATIVGTTLYFGWGTIFGKKDSSTEEKYKNGFGSGSGSSSADTRDIVAALEKNDKDVIIFYGSQTGTAEDYASRLAKEASAVYGLKTMTASLEDYDFENLDAIPENKVVGFVMATYGEGEPTDTAFQFYEFLTSDGVEFSQGESSLENLKYVVFGLGNSTYEHYNAVGRRVNKIFEDLGAKRIGPYGEGDDGSGTMEEDYLSWKDELFQIWKELEGLEEREAVYEPVLDVFEVSDLEGAKVYEGEPNKAHLEGTVKAPYSATNPLIAPIVTAKELFESTDRNCIHLELDTTGLKYNTGDHLALLAPNSNEEVARFLKIFNLEKKSDTVVDVKFLDPTAKVPFPTPTTYDAIVRYHLEINGPVSRQFLFSIAPFAPSEEAKKTAQRLGSSKEDFHKEIASEYLNTAQALSKISKEEAWSSVPFSFIVESINHLVPRYYSISSSSKESPSNISITAVVESIKPKTGDNVLKGVATNYILDLKHTFNKTTNPDPTAVHYDVAGPRGVLGGNSVYAYVRHSNFKLPSNPKKPVIMVGPGTGVAPFRGFVHERAYLAAQGAPVGPALLFFGCRNSKEDFLYRDEWKEYSGETPADLLSFVQAQQAEEDLEKKKFLGPKSFLKLVTAFSRESTEKVYVQHRLEEQSALVNALLKQGAFFYVCGDATRMARDVQAALVRIISKERNISKTKAEEIVKNMRTQNLYQEDVW</sequence>
<keyword evidence="25" id="KW-1185">Reference proteome</keyword>
<dbReference type="GO" id="GO:0005886">
    <property type="term" value="C:plasma membrane"/>
    <property type="evidence" value="ECO:0007669"/>
    <property type="project" value="UniProtKB-SubCell"/>
</dbReference>
<dbReference type="PROSITE" id="PS50902">
    <property type="entry name" value="FLAVODOXIN_LIKE"/>
    <property type="match status" value="1"/>
</dbReference>
<evidence type="ECO:0000256" key="13">
    <source>
        <dbReference type="ARBA" id="ARBA00023011"/>
    </source>
</evidence>
<comment type="function">
    <text evidence="20">This enzyme is required for electron transfer from NADP to cytochrome P450 in microsomes. It can also provide electron transfer to heme oxygenase and cytochrome B5. Involved in ergosterol biosynthesis.</text>
</comment>
<comment type="cofactor">
    <cofactor evidence="20">
        <name>FMN</name>
        <dbReference type="ChEBI" id="CHEBI:58210"/>
    </cofactor>
    <text evidence="20">Binds 1 FMN per monomer.</text>
</comment>
<keyword evidence="13 20" id="KW-0756">Sterol biosynthesis</keyword>
<keyword evidence="8 20" id="KW-0274">FAD</keyword>
<feature type="binding site" evidence="20">
    <location>
        <begin position="75"/>
        <end position="80"/>
    </location>
    <ligand>
        <name>FMN</name>
        <dbReference type="ChEBI" id="CHEBI:58210"/>
    </ligand>
</feature>
<dbReference type="HAMAP" id="MF_03212">
    <property type="entry name" value="NCPR"/>
    <property type="match status" value="1"/>
</dbReference>
<dbReference type="SUPFAM" id="SSF63380">
    <property type="entry name" value="Riboflavin synthase domain-like"/>
    <property type="match status" value="1"/>
</dbReference>
<feature type="binding site" evidence="20">
    <location>
        <position position="715"/>
    </location>
    <ligand>
        <name>FAD</name>
        <dbReference type="ChEBI" id="CHEBI:57692"/>
    </ligand>
</feature>
<dbReference type="InterPro" id="IPR008254">
    <property type="entry name" value="Flavodoxin/NO_synth"/>
</dbReference>
<dbReference type="RefSeq" id="XP_031852046.1">
    <property type="nucleotide sequence ID" value="XM_031996155.1"/>
</dbReference>
<comment type="cofactor">
    <cofactor evidence="20">
        <name>FAD</name>
        <dbReference type="ChEBI" id="CHEBI:57692"/>
    </cofactor>
    <text evidence="20">Binds 1 FAD per monomer.</text>
</comment>
<organism evidence="24 25">
    <name type="scientific">Magnusiomyces paraingens</name>
    <dbReference type="NCBI Taxonomy" id="2606893"/>
    <lineage>
        <taxon>Eukaryota</taxon>
        <taxon>Fungi</taxon>
        <taxon>Dikarya</taxon>
        <taxon>Ascomycota</taxon>
        <taxon>Saccharomycotina</taxon>
        <taxon>Dipodascomycetes</taxon>
        <taxon>Dipodascales</taxon>
        <taxon>Dipodascaceae</taxon>
        <taxon>Magnusiomyces</taxon>
    </lineage>
</organism>
<evidence type="ECO:0000259" key="23">
    <source>
        <dbReference type="PROSITE" id="PS51384"/>
    </source>
</evidence>
<evidence type="ECO:0000256" key="18">
    <source>
        <dbReference type="ARBA" id="ARBA00023221"/>
    </source>
</evidence>
<evidence type="ECO:0000313" key="24">
    <source>
        <dbReference type="EMBL" id="VVT46879.1"/>
    </source>
</evidence>
<evidence type="ECO:0000256" key="9">
    <source>
        <dbReference type="ARBA" id="ARBA00022857"/>
    </source>
</evidence>
<keyword evidence="14 20" id="KW-0443">Lipid metabolism</keyword>
<evidence type="ECO:0000256" key="16">
    <source>
        <dbReference type="ARBA" id="ARBA00023136"/>
    </source>
</evidence>
<keyword evidence="6 20" id="KW-1000">Mitochondrion outer membrane</keyword>
<dbReference type="PRINTS" id="PR00369">
    <property type="entry name" value="FLAVODOXIN"/>
</dbReference>
<feature type="binding site" evidence="20">
    <location>
        <begin position="126"/>
        <end position="129"/>
    </location>
    <ligand>
        <name>FMN</name>
        <dbReference type="ChEBI" id="CHEBI:58210"/>
    </ligand>
</feature>
<dbReference type="FunFam" id="3.40.50.80:FF:000032">
    <property type="entry name" value="NADPH-dependent diflavin oxidoreductase 1"/>
    <property type="match status" value="1"/>
</dbReference>
<keyword evidence="7 20" id="KW-0256">Endoplasmic reticulum</keyword>
<evidence type="ECO:0000256" key="20">
    <source>
        <dbReference type="HAMAP-Rule" id="MF_03212"/>
    </source>
</evidence>
<feature type="binding site" evidence="20">
    <location>
        <position position="293"/>
    </location>
    <ligand>
        <name>NADP(+)</name>
        <dbReference type="ChEBI" id="CHEBI:58349"/>
    </ligand>
</feature>
<feature type="binding site" evidence="20">
    <location>
        <position position="548"/>
    </location>
    <ligand>
        <name>NADP(+)</name>
        <dbReference type="ChEBI" id="CHEBI:58349"/>
    </ligand>
</feature>
<keyword evidence="4 20" id="KW-0288">FMN</keyword>
<keyword evidence="11 20" id="KW-1133">Transmembrane helix</keyword>
<dbReference type="Proteomes" id="UP000398389">
    <property type="component" value="Unassembled WGS sequence"/>
</dbReference>
<feature type="binding site" evidence="20">
    <location>
        <position position="677"/>
    </location>
    <ligand>
        <name>NADP(+)</name>
        <dbReference type="ChEBI" id="CHEBI:58349"/>
    </ligand>
</feature>
<evidence type="ECO:0000256" key="21">
    <source>
        <dbReference type="PIRNR" id="PIRNR000208"/>
    </source>
</evidence>
<dbReference type="GeneID" id="43580255"/>
<dbReference type="GO" id="GO:0050661">
    <property type="term" value="F:NADP binding"/>
    <property type="evidence" value="ECO:0007669"/>
    <property type="project" value="UniProtKB-UniRule"/>
</dbReference>
<dbReference type="SUPFAM" id="SSF52218">
    <property type="entry name" value="Flavoproteins"/>
    <property type="match status" value="1"/>
</dbReference>
<dbReference type="InterPro" id="IPR001709">
    <property type="entry name" value="Flavoprot_Pyr_Nucl_cyt_Rdtase"/>
</dbReference>
<keyword evidence="12 20" id="KW-0560">Oxidoreductase</keyword>
<gene>
    <name evidence="24" type="ORF">SAPINGB_P001433</name>
</gene>
<evidence type="ECO:0000256" key="2">
    <source>
        <dbReference type="ARBA" id="ARBA00022516"/>
    </source>
</evidence>
<evidence type="ECO:0000256" key="1">
    <source>
        <dbReference type="ARBA" id="ARBA00022475"/>
    </source>
</evidence>
<keyword evidence="2 20" id="KW-0444">Lipid biosynthesis</keyword>
<evidence type="ECO:0000256" key="12">
    <source>
        <dbReference type="ARBA" id="ARBA00023002"/>
    </source>
</evidence>
<dbReference type="PIRSF" id="PIRSF000208">
    <property type="entry name" value="P450R"/>
    <property type="match status" value="1"/>
</dbReference>
<dbReference type="GO" id="GO:0005829">
    <property type="term" value="C:cytosol"/>
    <property type="evidence" value="ECO:0007669"/>
    <property type="project" value="TreeGrafter"/>
</dbReference>
<accession>A0A5E8B682</accession>
<evidence type="ECO:0000256" key="8">
    <source>
        <dbReference type="ARBA" id="ARBA00022827"/>
    </source>
</evidence>
<dbReference type="PANTHER" id="PTHR19384">
    <property type="entry name" value="NITRIC OXIDE SYNTHASE-RELATED"/>
    <property type="match status" value="1"/>
</dbReference>
<evidence type="ECO:0000256" key="5">
    <source>
        <dbReference type="ARBA" id="ARBA00022692"/>
    </source>
</evidence>
<keyword evidence="5 20" id="KW-0812">Transmembrane</keyword>
<evidence type="ECO:0000256" key="7">
    <source>
        <dbReference type="ARBA" id="ARBA00022824"/>
    </source>
</evidence>
<comment type="similarity">
    <text evidence="20">In the N-terminal section; belongs to the flavodoxin family.</text>
</comment>
<dbReference type="Gene3D" id="1.20.990.10">
    <property type="entry name" value="NADPH-cytochrome p450 Reductase, Chain A, domain 3"/>
    <property type="match status" value="1"/>
</dbReference>
<feature type="binding site" evidence="20">
    <location>
        <position position="203"/>
    </location>
    <ligand>
        <name>FMN</name>
        <dbReference type="ChEBI" id="CHEBI:58210"/>
    </ligand>
</feature>
<evidence type="ECO:0000256" key="6">
    <source>
        <dbReference type="ARBA" id="ARBA00022787"/>
    </source>
</evidence>
<dbReference type="CDD" id="cd06204">
    <property type="entry name" value="CYPOR"/>
    <property type="match status" value="1"/>
</dbReference>
<keyword evidence="16 20" id="KW-0472">Membrane</keyword>
<dbReference type="PRINTS" id="PR00371">
    <property type="entry name" value="FPNCR"/>
</dbReference>
<name>A0A5E8B682_9ASCO</name>
<dbReference type="Pfam" id="PF00258">
    <property type="entry name" value="Flavodoxin_1"/>
    <property type="match status" value="1"/>
</dbReference>
<dbReference type="PROSITE" id="PS51384">
    <property type="entry name" value="FAD_FR"/>
    <property type="match status" value="1"/>
</dbReference>
<feature type="binding site" evidence="20">
    <location>
        <begin position="482"/>
        <end position="485"/>
    </location>
    <ligand>
        <name>FAD</name>
        <dbReference type="ChEBI" id="CHEBI:57692"/>
    </ligand>
</feature>
<dbReference type="GO" id="GO:0005789">
    <property type="term" value="C:endoplasmic reticulum membrane"/>
    <property type="evidence" value="ECO:0007669"/>
    <property type="project" value="UniProtKB-SubCell"/>
</dbReference>
<dbReference type="GO" id="GO:0003958">
    <property type="term" value="F:NADPH-hemoprotein reductase activity"/>
    <property type="evidence" value="ECO:0007669"/>
    <property type="project" value="UniProtKB-UniRule"/>
</dbReference>
<dbReference type="InterPro" id="IPR023208">
    <property type="entry name" value="P450R"/>
</dbReference>
<dbReference type="OrthoDB" id="1856718at2759"/>
<evidence type="ECO:0000256" key="17">
    <source>
        <dbReference type="ARBA" id="ARBA00023166"/>
    </source>
</evidence>
<dbReference type="InterPro" id="IPR017938">
    <property type="entry name" value="Riboflavin_synthase-like_b-brl"/>
</dbReference>
<dbReference type="InterPro" id="IPR029039">
    <property type="entry name" value="Flavoprotein-like_sf"/>
</dbReference>
<dbReference type="Gene3D" id="3.40.50.360">
    <property type="match status" value="1"/>
</dbReference>